<name>A0A9W8WI16_9HYPO</name>
<evidence type="ECO:0000313" key="1">
    <source>
        <dbReference type="EMBL" id="KAJ4326487.1"/>
    </source>
</evidence>
<sequence>MAKKLNNRAEQAKPAQRDTQKDACWISKALDDEMTCREHRQYFSTIVYTRGELQKPAPGPNARTDVHLRGTIRVVPPEKSCILDCPIVVKEGIPGCSPQKENYSKEELSHYFATRLHVYDRFKGEEYMDRLLDKAQDIIGDLQKRVSDELSSGDGIDALDAALEKLTIVDFTKVIEETPLLTTRLLDNIPFSIDLFGGKYGPNAQAWTRRLKPNDTLLECQHMRHLMIRQGDGLLAWTAAGSVRRTFSRIPLLMVGDIDHVSLERYCHDRDALFDLQWSLFSNLESLCLDLRGIHEGRRKSIEALFVKMGRHLRLKTLVLIGVPHLIDFDSVGSKEYVAQQEDDEFLVFPGDKHNPSTELTNYIHFLKKCLRPSGELRLIVPNPQT</sequence>
<comment type="caution">
    <text evidence="1">The sequence shown here is derived from an EMBL/GenBank/DDBJ whole genome shotgun (WGS) entry which is preliminary data.</text>
</comment>
<dbReference type="OrthoDB" id="5104994at2759"/>
<accession>A0A9W8WI16</accession>
<reference evidence="1" key="1">
    <citation type="submission" date="2022-10" db="EMBL/GenBank/DDBJ databases">
        <title>Tapping the CABI collections for fungal endophytes: first genome assemblies for Collariella, Neodidymelliopsis, Ascochyta clinopodiicola, Didymella pomorum, Didymosphaeria variabile, Neocosmospora piperis and Neocucurbitaria cava.</title>
        <authorList>
            <person name="Hill R."/>
        </authorList>
    </citation>
    <scope>NUCLEOTIDE SEQUENCE</scope>
    <source>
        <strain evidence="1">IMI 366586</strain>
    </source>
</reference>
<dbReference type="AlphaFoldDB" id="A0A9W8WI16"/>
<protein>
    <submittedName>
        <fullName evidence="1">Uncharacterized protein</fullName>
    </submittedName>
</protein>
<dbReference type="Proteomes" id="UP001140502">
    <property type="component" value="Unassembled WGS sequence"/>
</dbReference>
<proteinExistence type="predicted"/>
<keyword evidence="2" id="KW-1185">Reference proteome</keyword>
<gene>
    <name evidence="1" type="ORF">N0V84_003117</name>
</gene>
<dbReference type="EMBL" id="JAPEUR010000042">
    <property type="protein sequence ID" value="KAJ4326487.1"/>
    <property type="molecule type" value="Genomic_DNA"/>
</dbReference>
<organism evidence="1 2">
    <name type="scientific">Fusarium piperis</name>
    <dbReference type="NCBI Taxonomy" id="1435070"/>
    <lineage>
        <taxon>Eukaryota</taxon>
        <taxon>Fungi</taxon>
        <taxon>Dikarya</taxon>
        <taxon>Ascomycota</taxon>
        <taxon>Pezizomycotina</taxon>
        <taxon>Sordariomycetes</taxon>
        <taxon>Hypocreomycetidae</taxon>
        <taxon>Hypocreales</taxon>
        <taxon>Nectriaceae</taxon>
        <taxon>Fusarium</taxon>
        <taxon>Fusarium solani species complex</taxon>
    </lineage>
</organism>
<evidence type="ECO:0000313" key="2">
    <source>
        <dbReference type="Proteomes" id="UP001140502"/>
    </source>
</evidence>